<dbReference type="EC" id="3.4.-.-" evidence="8"/>
<keyword evidence="5" id="KW-0190">Covalent protein-DNA linkage</keyword>
<dbReference type="GO" id="GO:0006508">
    <property type="term" value="P:proteolysis"/>
    <property type="evidence" value="ECO:0007669"/>
    <property type="project" value="UniProtKB-KW"/>
</dbReference>
<gene>
    <name evidence="9" type="ORF">L6654_41115</name>
</gene>
<keyword evidence="2 8" id="KW-0645">Protease</keyword>
<evidence type="ECO:0000256" key="8">
    <source>
        <dbReference type="RuleBase" id="RU364100"/>
    </source>
</evidence>
<protein>
    <recommendedName>
        <fullName evidence="8">Abasic site processing protein</fullName>
        <ecNumber evidence="8">3.4.-.-</ecNumber>
    </recommendedName>
</protein>
<dbReference type="Gene3D" id="6.10.250.570">
    <property type="match status" value="1"/>
</dbReference>
<sequence>MCNLYSITTNQAAISALFRVVNQYVGNLAPMPGVFPDYKASVVRNGQDGRELATARWGMPSSSKALMDATKKRAEKLQAKGKTVDFKELLRMEPDGGTTNIRNVKSKHWMRWLGVENRCIVPFNSFSEFNKAEGGDIWFALDESRPLACFAGIWANWTSVRKVKEGETTNDLYAFLTTEPNAEVFAIHPKAMPVIVTTPEEVEIWMTAPAEEALKLQRPLPDGSLRVVARGVKEDPAVSAT</sequence>
<evidence type="ECO:0000256" key="5">
    <source>
        <dbReference type="ARBA" id="ARBA00023124"/>
    </source>
</evidence>
<accession>A0A9X1REN6</accession>
<name>A0A9X1REN6_9BRAD</name>
<proteinExistence type="inferred from homology"/>
<dbReference type="Pfam" id="PF02586">
    <property type="entry name" value="SRAP"/>
    <property type="match status" value="1"/>
</dbReference>
<evidence type="ECO:0000256" key="1">
    <source>
        <dbReference type="ARBA" id="ARBA00008136"/>
    </source>
</evidence>
<dbReference type="PANTHER" id="PTHR13604">
    <property type="entry name" value="DC12-RELATED"/>
    <property type="match status" value="1"/>
</dbReference>
<dbReference type="EMBL" id="JAKLTY010000055">
    <property type="protein sequence ID" value="MCG2632977.1"/>
    <property type="molecule type" value="Genomic_DNA"/>
</dbReference>
<evidence type="ECO:0000256" key="2">
    <source>
        <dbReference type="ARBA" id="ARBA00022670"/>
    </source>
</evidence>
<organism evidence="9 10">
    <name type="scientific">Bradyrhizobium zhengyangense</name>
    <dbReference type="NCBI Taxonomy" id="2911009"/>
    <lineage>
        <taxon>Bacteria</taxon>
        <taxon>Pseudomonadati</taxon>
        <taxon>Pseudomonadota</taxon>
        <taxon>Alphaproteobacteria</taxon>
        <taxon>Hyphomicrobiales</taxon>
        <taxon>Nitrobacteraceae</taxon>
        <taxon>Bradyrhizobium</taxon>
    </lineage>
</organism>
<dbReference type="GO" id="GO:0016829">
    <property type="term" value="F:lyase activity"/>
    <property type="evidence" value="ECO:0007669"/>
    <property type="project" value="UniProtKB-KW"/>
</dbReference>
<dbReference type="GO" id="GO:0003697">
    <property type="term" value="F:single-stranded DNA binding"/>
    <property type="evidence" value="ECO:0007669"/>
    <property type="project" value="InterPro"/>
</dbReference>
<comment type="caution">
    <text evidence="9">The sequence shown here is derived from an EMBL/GenBank/DDBJ whole genome shotgun (WGS) entry which is preliminary data.</text>
</comment>
<dbReference type="GO" id="GO:0008233">
    <property type="term" value="F:peptidase activity"/>
    <property type="evidence" value="ECO:0007669"/>
    <property type="project" value="UniProtKB-KW"/>
</dbReference>
<dbReference type="GO" id="GO:0106300">
    <property type="term" value="P:protein-DNA covalent cross-linking repair"/>
    <property type="evidence" value="ECO:0007669"/>
    <property type="project" value="InterPro"/>
</dbReference>
<evidence type="ECO:0000256" key="7">
    <source>
        <dbReference type="ARBA" id="ARBA00023239"/>
    </source>
</evidence>
<evidence type="ECO:0000313" key="9">
    <source>
        <dbReference type="EMBL" id="MCG2632977.1"/>
    </source>
</evidence>
<reference evidence="9" key="1">
    <citation type="submission" date="2022-01" db="EMBL/GenBank/DDBJ databases">
        <title>Genome sequnece data of strain Bradyrhizobium sp. nov.</title>
        <authorList>
            <person name="Zhang J."/>
        </authorList>
    </citation>
    <scope>NUCLEOTIDE SEQUENCE</scope>
    <source>
        <strain evidence="9">WYCCWR 13023</strain>
    </source>
</reference>
<dbReference type="PANTHER" id="PTHR13604:SF0">
    <property type="entry name" value="ABASIC SITE PROCESSING PROTEIN HMCES"/>
    <property type="match status" value="1"/>
</dbReference>
<evidence type="ECO:0000256" key="3">
    <source>
        <dbReference type="ARBA" id="ARBA00022763"/>
    </source>
</evidence>
<evidence type="ECO:0000256" key="6">
    <source>
        <dbReference type="ARBA" id="ARBA00023125"/>
    </source>
</evidence>
<dbReference type="InterPro" id="IPR003738">
    <property type="entry name" value="SRAP"/>
</dbReference>
<keyword evidence="6" id="KW-0238">DNA-binding</keyword>
<dbReference type="AlphaFoldDB" id="A0A9X1REN6"/>
<evidence type="ECO:0000313" key="10">
    <source>
        <dbReference type="Proteomes" id="UP001139054"/>
    </source>
</evidence>
<keyword evidence="4 8" id="KW-0378">Hydrolase</keyword>
<dbReference type="RefSeq" id="WP_237892103.1">
    <property type="nucleotide sequence ID" value="NZ_JAKLTY010000055.1"/>
</dbReference>
<keyword evidence="3" id="KW-0227">DNA damage</keyword>
<comment type="similarity">
    <text evidence="1 8">Belongs to the SOS response-associated peptidase family.</text>
</comment>
<evidence type="ECO:0000256" key="4">
    <source>
        <dbReference type="ARBA" id="ARBA00022801"/>
    </source>
</evidence>
<dbReference type="Proteomes" id="UP001139054">
    <property type="component" value="Unassembled WGS sequence"/>
</dbReference>
<dbReference type="SUPFAM" id="SSF143081">
    <property type="entry name" value="BB1717-like"/>
    <property type="match status" value="1"/>
</dbReference>
<keyword evidence="7" id="KW-0456">Lyase</keyword>
<dbReference type="InterPro" id="IPR036590">
    <property type="entry name" value="SRAP-like"/>
</dbReference>
<dbReference type="Gene3D" id="3.90.1680.20">
    <property type="match status" value="2"/>
</dbReference>